<dbReference type="Proteomes" id="UP000265930">
    <property type="component" value="Unassembled WGS sequence"/>
</dbReference>
<evidence type="ECO:0000313" key="6">
    <source>
        <dbReference type="Proteomes" id="UP000191056"/>
    </source>
</evidence>
<evidence type="ECO:0000313" key="7">
    <source>
        <dbReference type="Proteomes" id="UP000265930"/>
    </source>
</evidence>
<reference evidence="4 6" key="1">
    <citation type="submission" date="2017-03" db="EMBL/GenBank/DDBJ databases">
        <title>Genome sequence of Clostridium chromiireducens DSM 23318.</title>
        <authorList>
            <person name="Poehlein A."/>
            <person name="Daniel R."/>
        </authorList>
    </citation>
    <scope>NUCLEOTIDE SEQUENCE [LARGE SCALE GENOMIC DNA]</scope>
    <source>
        <strain evidence="4 6">DSM 23318</strain>
    </source>
</reference>
<dbReference type="SUPFAM" id="SSF46689">
    <property type="entry name" value="Homeodomain-like"/>
    <property type="match status" value="1"/>
</dbReference>
<feature type="domain" description="HTH tetR-type" evidence="3">
    <location>
        <begin position="15"/>
        <end position="75"/>
    </location>
</feature>
<dbReference type="PANTHER" id="PTHR43479:SF7">
    <property type="entry name" value="TETR-FAMILY TRANSCRIPTIONAL REGULATOR"/>
    <property type="match status" value="1"/>
</dbReference>
<dbReference type="OrthoDB" id="9810250at2"/>
<dbReference type="EMBL" id="QXDJ01000002">
    <property type="protein sequence ID" value="RII35422.1"/>
    <property type="molecule type" value="Genomic_DNA"/>
</dbReference>
<evidence type="ECO:0000256" key="2">
    <source>
        <dbReference type="PROSITE-ProRule" id="PRU00335"/>
    </source>
</evidence>
<dbReference type="Pfam" id="PF00440">
    <property type="entry name" value="TetR_N"/>
    <property type="match status" value="1"/>
</dbReference>
<accession>A0A1V4J1N6</accession>
<dbReference type="InterPro" id="IPR050624">
    <property type="entry name" value="HTH-type_Tx_Regulator"/>
</dbReference>
<dbReference type="STRING" id="225345.CLCHR_03030"/>
<sequence length="198" mass="23098">MSNNTTTETLDLRIRRTYKLLSDSLISLLTEKSFEDIRISDICDKAMIHRTTFYKHFEDKYQLLDFLLRQLIKDFEEKSMQYSDTEDSKKYYTNLFKLLLEHMCENKKMYCVGLLKNGSAMKTLQKIVLECVKAKLKNDEASGIKFIVPIDIIADFYSPALVYSAGEWLEEGMPISIDQMVEYCNTIVGALHISDRRK</sequence>
<comment type="caution">
    <text evidence="4">The sequence shown here is derived from an EMBL/GenBank/DDBJ whole genome shotgun (WGS) entry which is preliminary data.</text>
</comment>
<evidence type="ECO:0000313" key="4">
    <source>
        <dbReference type="EMBL" id="OPJ65945.1"/>
    </source>
</evidence>
<dbReference type="InterPro" id="IPR001647">
    <property type="entry name" value="HTH_TetR"/>
</dbReference>
<dbReference type="AlphaFoldDB" id="A0A1V4J1N6"/>
<protein>
    <submittedName>
        <fullName evidence="4">Bacterial regulatory protein, tetR family</fullName>
    </submittedName>
    <submittedName>
        <fullName evidence="5">TetR family transcriptional regulator</fullName>
    </submittedName>
</protein>
<dbReference type="InterPro" id="IPR009057">
    <property type="entry name" value="Homeodomain-like_sf"/>
</dbReference>
<keyword evidence="1 2" id="KW-0238">DNA-binding</keyword>
<reference evidence="5 7" key="2">
    <citation type="submission" date="2018-08" db="EMBL/GenBank/DDBJ databases">
        <title>Genome of Clostridium chromiireducens C1, DSM12136.</title>
        <authorList>
            <person name="Xing M."/>
            <person name="Wei Y."/>
            <person name="Ang E.L."/>
            <person name="Zhao H."/>
            <person name="Zhang Y."/>
        </authorList>
    </citation>
    <scope>NUCLEOTIDE SEQUENCE [LARGE SCALE GENOMIC DNA]</scope>
    <source>
        <strain evidence="5 7">C1</strain>
    </source>
</reference>
<dbReference type="PROSITE" id="PS50977">
    <property type="entry name" value="HTH_TETR_2"/>
    <property type="match status" value="1"/>
</dbReference>
<dbReference type="InterPro" id="IPR039532">
    <property type="entry name" value="TetR_C_Firmicutes"/>
</dbReference>
<keyword evidence="6" id="KW-1185">Reference proteome</keyword>
<dbReference type="Pfam" id="PF14278">
    <property type="entry name" value="TetR_C_8"/>
    <property type="match status" value="1"/>
</dbReference>
<dbReference type="PANTHER" id="PTHR43479">
    <property type="entry name" value="ACREF/ENVCD OPERON REPRESSOR-RELATED"/>
    <property type="match status" value="1"/>
</dbReference>
<dbReference type="RefSeq" id="WP_079437890.1">
    <property type="nucleotide sequence ID" value="NZ_MZGT01000003.1"/>
</dbReference>
<feature type="DNA-binding region" description="H-T-H motif" evidence="2">
    <location>
        <begin position="38"/>
        <end position="57"/>
    </location>
</feature>
<proteinExistence type="predicted"/>
<dbReference type="GO" id="GO:0003677">
    <property type="term" value="F:DNA binding"/>
    <property type="evidence" value="ECO:0007669"/>
    <property type="project" value="UniProtKB-UniRule"/>
</dbReference>
<dbReference type="Proteomes" id="UP000191056">
    <property type="component" value="Unassembled WGS sequence"/>
</dbReference>
<dbReference type="Gene3D" id="1.10.357.10">
    <property type="entry name" value="Tetracycline Repressor, domain 2"/>
    <property type="match status" value="1"/>
</dbReference>
<evidence type="ECO:0000259" key="3">
    <source>
        <dbReference type="PROSITE" id="PS50977"/>
    </source>
</evidence>
<evidence type="ECO:0000256" key="1">
    <source>
        <dbReference type="ARBA" id="ARBA00023125"/>
    </source>
</evidence>
<evidence type="ECO:0000313" key="5">
    <source>
        <dbReference type="EMBL" id="RII35422.1"/>
    </source>
</evidence>
<gene>
    <name evidence="4" type="ORF">CLCHR_03030</name>
    <name evidence="5" type="ORF">D2A34_09490</name>
</gene>
<organism evidence="4 6">
    <name type="scientific">Clostridium chromiireducens</name>
    <dbReference type="NCBI Taxonomy" id="225345"/>
    <lineage>
        <taxon>Bacteria</taxon>
        <taxon>Bacillati</taxon>
        <taxon>Bacillota</taxon>
        <taxon>Clostridia</taxon>
        <taxon>Eubacteriales</taxon>
        <taxon>Clostridiaceae</taxon>
        <taxon>Clostridium</taxon>
    </lineage>
</organism>
<name>A0A1V4J1N6_9CLOT</name>
<dbReference type="EMBL" id="MZGT01000003">
    <property type="protein sequence ID" value="OPJ65945.1"/>
    <property type="molecule type" value="Genomic_DNA"/>
</dbReference>